<dbReference type="EMBL" id="JABFCT010000006">
    <property type="protein sequence ID" value="KAF5874786.1"/>
    <property type="molecule type" value="Genomic_DNA"/>
</dbReference>
<protein>
    <submittedName>
        <fullName evidence="2">Putative heterokaryon incompatibility protein</fullName>
    </submittedName>
</protein>
<dbReference type="InterPro" id="IPR010730">
    <property type="entry name" value="HET"/>
</dbReference>
<dbReference type="PANTHER" id="PTHR24148">
    <property type="entry name" value="ANKYRIN REPEAT DOMAIN-CONTAINING PROTEIN 39 HOMOLOG-RELATED"/>
    <property type="match status" value="1"/>
</dbReference>
<evidence type="ECO:0000313" key="3">
    <source>
        <dbReference type="Proteomes" id="UP000531561"/>
    </source>
</evidence>
<keyword evidence="3" id="KW-1185">Reference proteome</keyword>
<dbReference type="RefSeq" id="XP_037193732.1">
    <property type="nucleotide sequence ID" value="XM_037333645.1"/>
</dbReference>
<dbReference type="InterPro" id="IPR052895">
    <property type="entry name" value="HetReg/Transcr_Mod"/>
</dbReference>
<dbReference type="OrthoDB" id="2157530at2759"/>
<evidence type="ECO:0000259" key="1">
    <source>
        <dbReference type="Pfam" id="PF06985"/>
    </source>
</evidence>
<dbReference type="GeneID" id="59257337"/>
<proteinExistence type="predicted"/>
<organism evidence="2 3">
    <name type="scientific">Botrytis fragariae</name>
    <dbReference type="NCBI Taxonomy" id="1964551"/>
    <lineage>
        <taxon>Eukaryota</taxon>
        <taxon>Fungi</taxon>
        <taxon>Dikarya</taxon>
        <taxon>Ascomycota</taxon>
        <taxon>Pezizomycotina</taxon>
        <taxon>Leotiomycetes</taxon>
        <taxon>Helotiales</taxon>
        <taxon>Sclerotiniaceae</taxon>
        <taxon>Botrytis</taxon>
    </lineage>
</organism>
<gene>
    <name evidence="2" type="ORF">Bfra_003235</name>
</gene>
<feature type="domain" description="Heterokaryon incompatibility" evidence="1">
    <location>
        <begin position="228"/>
        <end position="382"/>
    </location>
</feature>
<dbReference type="Pfam" id="PF06985">
    <property type="entry name" value="HET"/>
    <property type="match status" value="1"/>
</dbReference>
<accession>A0A8H6EJQ3</accession>
<dbReference type="PANTHER" id="PTHR24148:SF73">
    <property type="entry name" value="HET DOMAIN PROTEIN (AFU_ORTHOLOGUE AFUA_8G01020)"/>
    <property type="match status" value="1"/>
</dbReference>
<dbReference type="Proteomes" id="UP000531561">
    <property type="component" value="Unassembled WGS sequence"/>
</dbReference>
<sequence length="795" mass="90002">MASANTKPKLITQTKRESKPVTVCFGCPEQAYIEFTVPSSFANVKSITFKTTSHDQGFSGVEDQYRGTYEQCCSFFDGVITTPEGHTRKRGLICTNRHAMIEPFTHVCTWPDAENEEFLTQVLQEMRENDIIQIIPKAHYRAWRNFVLEAEITISGESKESQLEEMGGKKIDGSIPSPLTLTAEDFYVPLNQSLSEIRVLRLQPGPPSTKISCTLWHLKLKCEYPSQFEALSYCWGNPKHTKTIQLAGRDIQVTSNLFDALHRLRTDDGVTQNLWVDALCINQKNLEERSWQVQMMGQVYAAASRVIVWLGEPSLNFYAAEVGRLFKVFDEEKDGMNDDYTTESPDIEYLSQEELRNTIPKYKGVRVFFENVWFSRIWVLQEVFNARRILVRCGDRAFSWSLVLKINENVRRTLSEPAPQYHKAMPPLFSSLFALTRPTQVLNDNICSNISTRFGYAPRAPTENILDLVVAGFSLEATDPRDKLFALLGFIGPKYHHLDVLRPNYEKDVAIVYRDFTRWWIASHRSLRILSAIHCSKGRTWQKLSANAPSFRGSKRTSWSLWYDGMSAWGRATLGLSPFVEGPGASGSKELDTSLLLKSNGNSLILKGIVLGIIHDIEPFPYGIAALYNQDPSAPSNSHREHYERVFDPLNQRAIFSSSSQGGLEVPLESPIPPVDLVYDHIFTHESYARKNGGALECHPRCFFRTVDQKSGICPNAAKEGDCVVVLFGGTIPYVVRFVHDIEVLNRSEDGGSELSTSDVLRRRVEFVGECFVDGYMNGEAIQEKQDEVVEFELV</sequence>
<evidence type="ECO:0000313" key="2">
    <source>
        <dbReference type="EMBL" id="KAF5874786.1"/>
    </source>
</evidence>
<reference evidence="2 3" key="1">
    <citation type="journal article" date="2020" name="Phytopathology">
        <title>A high-quality genome resource of Botrytis fragariae, a new and rapidly spreading fungal pathogen causing strawberry gray mold in the U.S.A.</title>
        <authorList>
            <person name="Wu Y."/>
            <person name="Saski C.A."/>
            <person name="Schnabel G."/>
            <person name="Xiao S."/>
            <person name="Hu M."/>
        </authorList>
    </citation>
    <scope>NUCLEOTIDE SEQUENCE [LARGE SCALE GENOMIC DNA]</scope>
    <source>
        <strain evidence="2 3">BVB16</strain>
    </source>
</reference>
<name>A0A8H6EJQ3_9HELO</name>
<dbReference type="AlphaFoldDB" id="A0A8H6EJQ3"/>
<comment type="caution">
    <text evidence="2">The sequence shown here is derived from an EMBL/GenBank/DDBJ whole genome shotgun (WGS) entry which is preliminary data.</text>
</comment>